<dbReference type="PRINTS" id="PR00778">
    <property type="entry name" value="HTHARSR"/>
</dbReference>
<dbReference type="InterPro" id="IPR051052">
    <property type="entry name" value="Diverse_substrate_MTase"/>
</dbReference>
<dbReference type="Pfam" id="PF01022">
    <property type="entry name" value="HTH_5"/>
    <property type="match status" value="1"/>
</dbReference>
<dbReference type="GO" id="GO:0003700">
    <property type="term" value="F:DNA-binding transcription factor activity"/>
    <property type="evidence" value="ECO:0007669"/>
    <property type="project" value="InterPro"/>
</dbReference>
<evidence type="ECO:0000259" key="4">
    <source>
        <dbReference type="PROSITE" id="PS50987"/>
    </source>
</evidence>
<dbReference type="NCBIfam" id="NF033788">
    <property type="entry name" value="HTH_metalloreg"/>
    <property type="match status" value="1"/>
</dbReference>
<dbReference type="PANTHER" id="PTHR44942:SF4">
    <property type="entry name" value="METHYLTRANSFERASE TYPE 11 DOMAIN-CONTAINING PROTEIN"/>
    <property type="match status" value="1"/>
</dbReference>
<accession>A0AAW9RDV9</accession>
<keyword evidence="2" id="KW-0489">Methyltransferase</keyword>
<evidence type="ECO:0000256" key="1">
    <source>
        <dbReference type="ARBA" id="ARBA00008361"/>
    </source>
</evidence>
<dbReference type="GO" id="GO:0008757">
    <property type="term" value="F:S-adenosylmethionine-dependent methyltransferase activity"/>
    <property type="evidence" value="ECO:0007669"/>
    <property type="project" value="InterPro"/>
</dbReference>
<dbReference type="Proteomes" id="UP001378188">
    <property type="component" value="Unassembled WGS sequence"/>
</dbReference>
<keyword evidence="3" id="KW-0808">Transferase</keyword>
<sequence length="339" mass="37533">MRIDEMLPISTDGLLNALRAAGEPTRLRLLALLAEGERSVKDLTDILGQSQPRISRHLKLLAESGLITRFAEGSWAFYRIADAGPAGEICREIVARLDRSDPVLARDRARLEAVRRANAEVAARYFSAYASRWDQIRSLHANEQKIEAGLLQLVGEDKLGLVVDLGTGTGRMLEVFAPHTERSIGVDVSHDMLSYARSRLEREGLRNCQLRQGDIYNPPLEDGIADLVVIHQVLHYLQDPDRAISEASRLLKPGGRLLVVDFAPHGLEFLRADQAHLRLGFSRKQIADWMKAAGVELSGQVDFPPEHTDFAEIGRLTVSVWLGTDTGQRIPRGASEEAA</sequence>
<dbReference type="PROSITE" id="PS50987">
    <property type="entry name" value="HTH_ARSR_2"/>
    <property type="match status" value="1"/>
</dbReference>
<organism evidence="5 6">
    <name type="scientific">Microbaculum marinum</name>
    <dbReference type="NCBI Taxonomy" id="1764581"/>
    <lineage>
        <taxon>Bacteria</taxon>
        <taxon>Pseudomonadati</taxon>
        <taxon>Pseudomonadota</taxon>
        <taxon>Alphaproteobacteria</taxon>
        <taxon>Hyphomicrobiales</taxon>
        <taxon>Tepidamorphaceae</taxon>
        <taxon>Microbaculum</taxon>
    </lineage>
</organism>
<dbReference type="InterPro" id="IPR036390">
    <property type="entry name" value="WH_DNA-bd_sf"/>
</dbReference>
<proteinExistence type="inferred from homology"/>
<evidence type="ECO:0000256" key="3">
    <source>
        <dbReference type="ARBA" id="ARBA00022679"/>
    </source>
</evidence>
<evidence type="ECO:0000313" key="6">
    <source>
        <dbReference type="Proteomes" id="UP001378188"/>
    </source>
</evidence>
<dbReference type="CDD" id="cd02440">
    <property type="entry name" value="AdoMet_MTases"/>
    <property type="match status" value="1"/>
</dbReference>
<comment type="caution">
    <text evidence="5">The sequence shown here is derived from an EMBL/GenBank/DDBJ whole genome shotgun (WGS) entry which is preliminary data.</text>
</comment>
<gene>
    <name evidence="5" type="ORF">V3328_10425</name>
</gene>
<dbReference type="Gene3D" id="1.10.10.10">
    <property type="entry name" value="Winged helix-like DNA-binding domain superfamily/Winged helix DNA-binding domain"/>
    <property type="match status" value="1"/>
</dbReference>
<keyword evidence="6" id="KW-1185">Reference proteome</keyword>
<dbReference type="CDD" id="cd00090">
    <property type="entry name" value="HTH_ARSR"/>
    <property type="match status" value="1"/>
</dbReference>
<dbReference type="GO" id="GO:0032259">
    <property type="term" value="P:methylation"/>
    <property type="evidence" value="ECO:0007669"/>
    <property type="project" value="UniProtKB-KW"/>
</dbReference>
<dbReference type="InterPro" id="IPR013216">
    <property type="entry name" value="Methyltransf_11"/>
</dbReference>
<protein>
    <submittedName>
        <fullName evidence="5">Metalloregulator ArsR/SmtB family transcription factor</fullName>
    </submittedName>
</protein>
<feature type="domain" description="HTH arsR-type" evidence="4">
    <location>
        <begin position="6"/>
        <end position="101"/>
    </location>
</feature>
<comment type="similarity">
    <text evidence="1">Belongs to the methyltransferase superfamily.</text>
</comment>
<dbReference type="SUPFAM" id="SSF46785">
    <property type="entry name" value="Winged helix' DNA-binding domain"/>
    <property type="match status" value="1"/>
</dbReference>
<dbReference type="Pfam" id="PF08241">
    <property type="entry name" value="Methyltransf_11"/>
    <property type="match status" value="1"/>
</dbReference>
<dbReference type="InterPro" id="IPR011991">
    <property type="entry name" value="ArsR-like_HTH"/>
</dbReference>
<dbReference type="RefSeq" id="WP_340329590.1">
    <property type="nucleotide sequence ID" value="NZ_JAZHOF010000004.1"/>
</dbReference>
<dbReference type="SMART" id="SM00418">
    <property type="entry name" value="HTH_ARSR"/>
    <property type="match status" value="1"/>
</dbReference>
<dbReference type="Gene3D" id="3.40.50.150">
    <property type="entry name" value="Vaccinia Virus protein VP39"/>
    <property type="match status" value="1"/>
</dbReference>
<dbReference type="AlphaFoldDB" id="A0AAW9RDV9"/>
<name>A0AAW9RDV9_9HYPH</name>
<evidence type="ECO:0000256" key="2">
    <source>
        <dbReference type="ARBA" id="ARBA00022603"/>
    </source>
</evidence>
<dbReference type="InterPro" id="IPR029063">
    <property type="entry name" value="SAM-dependent_MTases_sf"/>
</dbReference>
<dbReference type="InterPro" id="IPR036388">
    <property type="entry name" value="WH-like_DNA-bd_sf"/>
</dbReference>
<reference evidence="5 6" key="1">
    <citation type="submission" date="2024-02" db="EMBL/GenBank/DDBJ databases">
        <title>Genome analysis and characterization of Microbaculum marinisediminis sp. nov., isolated from marine sediment.</title>
        <authorList>
            <person name="Du Z.-J."/>
            <person name="Ye Y.-Q."/>
            <person name="Zhang Z.-R."/>
            <person name="Yuan S.-M."/>
            <person name="Zhang X.-Y."/>
        </authorList>
    </citation>
    <scope>NUCLEOTIDE SEQUENCE [LARGE SCALE GENOMIC DNA]</scope>
    <source>
        <strain evidence="5 6">SDUM1044001</strain>
    </source>
</reference>
<dbReference type="InterPro" id="IPR001845">
    <property type="entry name" value="HTH_ArsR_DNA-bd_dom"/>
</dbReference>
<dbReference type="EMBL" id="JAZHOF010000004">
    <property type="protein sequence ID" value="MEJ8571889.1"/>
    <property type="molecule type" value="Genomic_DNA"/>
</dbReference>
<dbReference type="SUPFAM" id="SSF53335">
    <property type="entry name" value="S-adenosyl-L-methionine-dependent methyltransferases"/>
    <property type="match status" value="1"/>
</dbReference>
<evidence type="ECO:0000313" key="5">
    <source>
        <dbReference type="EMBL" id="MEJ8571889.1"/>
    </source>
</evidence>
<dbReference type="PANTHER" id="PTHR44942">
    <property type="entry name" value="METHYLTRANSF_11 DOMAIN-CONTAINING PROTEIN"/>
    <property type="match status" value="1"/>
</dbReference>